<proteinExistence type="predicted"/>
<evidence type="ECO:0000313" key="2">
    <source>
        <dbReference type="Proteomes" id="UP000238413"/>
    </source>
</evidence>
<evidence type="ECO:0000313" key="1">
    <source>
        <dbReference type="EMBL" id="AVH59725.1"/>
    </source>
</evidence>
<sequence>MTPVKGRPAAVAALAAGEPPSVAADRAGVSIRTVQRWQTDPAFAAEVRAVRARVLDDTAGRLSAAAASAVATLQALVADPEQPGHVRVKAGDVLLRALLPVREHVDLEQRITAIEEHEAEEGRRRR</sequence>
<organism evidence="1 2">
    <name type="scientific">Streptomyces dengpaensis</name>
    <dbReference type="NCBI Taxonomy" id="2049881"/>
    <lineage>
        <taxon>Bacteria</taxon>
        <taxon>Bacillati</taxon>
        <taxon>Actinomycetota</taxon>
        <taxon>Actinomycetes</taxon>
        <taxon>Kitasatosporales</taxon>
        <taxon>Streptomycetaceae</taxon>
        <taxon>Streptomyces</taxon>
    </lineage>
</organism>
<accession>A0ABN5I953</accession>
<dbReference type="RefSeq" id="WP_099500110.1">
    <property type="nucleotide sequence ID" value="NZ_CP026652.1"/>
</dbReference>
<evidence type="ECO:0008006" key="3">
    <source>
        <dbReference type="Google" id="ProtNLM"/>
    </source>
</evidence>
<protein>
    <recommendedName>
        <fullName evidence="3">Homeodomain phBC6A51-type domain-containing protein</fullName>
    </recommendedName>
</protein>
<dbReference type="Proteomes" id="UP000238413">
    <property type="component" value="Chromosome"/>
</dbReference>
<gene>
    <name evidence="1" type="ORF">C4B68_32675</name>
</gene>
<name>A0ABN5I953_9ACTN</name>
<dbReference type="EMBL" id="CP026652">
    <property type="protein sequence ID" value="AVH59725.1"/>
    <property type="molecule type" value="Genomic_DNA"/>
</dbReference>
<keyword evidence="2" id="KW-1185">Reference proteome</keyword>
<reference evidence="1 2" key="1">
    <citation type="submission" date="2018-02" db="EMBL/GenBank/DDBJ databases">
        <title>Complete genome sequence of Streptomyces dengpaensis, the producer of angucyclines.</title>
        <authorList>
            <person name="Yumei L."/>
        </authorList>
    </citation>
    <scope>NUCLEOTIDE SEQUENCE [LARGE SCALE GENOMIC DNA]</scope>
    <source>
        <strain evidence="1 2">XZHG99</strain>
    </source>
</reference>